<dbReference type="AlphaFoldDB" id="A0A2P4XUQ8"/>
<dbReference type="PANTHER" id="PTHR37069">
    <property type="entry name" value="DDE_TNP_1_7 DOMAIN-CONTAINING PROTEIN"/>
    <property type="match status" value="1"/>
</dbReference>
<evidence type="ECO:0000313" key="2">
    <source>
        <dbReference type="EMBL" id="POM69257.1"/>
    </source>
</evidence>
<evidence type="ECO:0000313" key="3">
    <source>
        <dbReference type="Proteomes" id="UP000237271"/>
    </source>
</evidence>
<gene>
    <name evidence="2" type="ORF">PHPALM_14475</name>
</gene>
<reference evidence="2 3" key="1">
    <citation type="journal article" date="2017" name="Genome Biol. Evol.">
        <title>Phytophthora megakarya and P. palmivora, closely related causal agents of cacao black pod rot, underwent increases in genome sizes and gene numbers by different mechanisms.</title>
        <authorList>
            <person name="Ali S.S."/>
            <person name="Shao J."/>
            <person name="Lary D.J."/>
            <person name="Kronmiller B."/>
            <person name="Shen D."/>
            <person name="Strem M.D."/>
            <person name="Amoako-Attah I."/>
            <person name="Akrofi A.Y."/>
            <person name="Begoude B.A."/>
            <person name="Ten Hoopen G.M."/>
            <person name="Coulibaly K."/>
            <person name="Kebe B.I."/>
            <person name="Melnick R.L."/>
            <person name="Guiltinan M.J."/>
            <person name="Tyler B.M."/>
            <person name="Meinhardt L.W."/>
            <person name="Bailey B.A."/>
        </authorList>
    </citation>
    <scope>NUCLEOTIDE SEQUENCE [LARGE SCALE GENOMIC DNA]</scope>
    <source>
        <strain evidence="3">sbr112.9</strain>
    </source>
</reference>
<keyword evidence="3" id="KW-1185">Reference proteome</keyword>
<name>A0A2P4XUQ8_9STRA</name>
<feature type="region of interest" description="Disordered" evidence="1">
    <location>
        <begin position="1"/>
        <end position="23"/>
    </location>
</feature>
<accession>A0A2P4XUQ8</accession>
<dbReference type="Proteomes" id="UP000237271">
    <property type="component" value="Unassembled WGS sequence"/>
</dbReference>
<evidence type="ECO:0000256" key="1">
    <source>
        <dbReference type="SAM" id="MobiDB-lite"/>
    </source>
</evidence>
<protein>
    <submittedName>
        <fullName evidence="2">Uncharacterized protein</fullName>
    </submittedName>
</protein>
<dbReference type="EMBL" id="NCKW01007902">
    <property type="protein sequence ID" value="POM69257.1"/>
    <property type="molecule type" value="Genomic_DNA"/>
</dbReference>
<dbReference type="PANTHER" id="PTHR37069:SF2">
    <property type="entry name" value="PIGGYBAC TRANSPOSABLE ELEMENT-DERIVED PROTEIN DOMAIN-CONTAINING PROTEIN"/>
    <property type="match status" value="1"/>
</dbReference>
<proteinExistence type="predicted"/>
<dbReference type="OrthoDB" id="128088at2759"/>
<comment type="caution">
    <text evidence="2">The sequence shown here is derived from an EMBL/GenBank/DDBJ whole genome shotgun (WGS) entry which is preliminary data.</text>
</comment>
<organism evidence="2 3">
    <name type="scientific">Phytophthora palmivora</name>
    <dbReference type="NCBI Taxonomy" id="4796"/>
    <lineage>
        <taxon>Eukaryota</taxon>
        <taxon>Sar</taxon>
        <taxon>Stramenopiles</taxon>
        <taxon>Oomycota</taxon>
        <taxon>Peronosporomycetes</taxon>
        <taxon>Peronosporales</taxon>
        <taxon>Peronosporaceae</taxon>
        <taxon>Phytophthora</taxon>
    </lineage>
</organism>
<sequence length="89" mass="10093">MPLKRALQETQPGRKRKERRNNDTRLASVLDFHGVRRELKAAGWTSKLPCGLDNRSRYVFLGCSGDGQNGQDYLLGEEAVLLYFVQHCG</sequence>